<dbReference type="GO" id="GO:0004177">
    <property type="term" value="F:aminopeptidase activity"/>
    <property type="evidence" value="ECO:0007669"/>
    <property type="project" value="UniProtKB-KW"/>
</dbReference>
<evidence type="ECO:0000256" key="4">
    <source>
        <dbReference type="ARBA" id="ARBA00022438"/>
    </source>
</evidence>
<protein>
    <recommendedName>
        <fullName evidence="3">Xaa-Pro dipeptidyl-peptidase</fullName>
        <ecNumber evidence="3">3.4.14.11</ecNumber>
    </recommendedName>
    <alternativeName>
        <fullName evidence="8">X-prolyl-dipeptidyl aminopeptidase</fullName>
    </alternativeName>
</protein>
<keyword evidence="9" id="KW-0732">Signal</keyword>
<evidence type="ECO:0000256" key="1">
    <source>
        <dbReference type="ARBA" id="ARBA00000123"/>
    </source>
</evidence>
<dbReference type="InterPro" id="IPR029058">
    <property type="entry name" value="AB_hydrolase_fold"/>
</dbReference>
<reference evidence="11 12" key="1">
    <citation type="submission" date="2019-02" db="EMBL/GenBank/DDBJ databases">
        <title>Draft genome sequence of Amycolatopsis sp. 8-3EHSu isolated from roots of Suaeda maritima.</title>
        <authorList>
            <person name="Duangmal K."/>
            <person name="Chantavorakit T."/>
        </authorList>
    </citation>
    <scope>NUCLEOTIDE SEQUENCE [LARGE SCALE GENOMIC DNA]</scope>
    <source>
        <strain evidence="11 12">8-3EHSu</strain>
    </source>
</reference>
<organism evidence="11 12">
    <name type="scientific">Amycolatopsis suaedae</name>
    <dbReference type="NCBI Taxonomy" id="2510978"/>
    <lineage>
        <taxon>Bacteria</taxon>
        <taxon>Bacillati</taxon>
        <taxon>Actinomycetota</taxon>
        <taxon>Actinomycetes</taxon>
        <taxon>Pseudonocardiales</taxon>
        <taxon>Pseudonocardiaceae</taxon>
        <taxon>Amycolatopsis</taxon>
    </lineage>
</organism>
<feature type="domain" description="Xaa-Pro dipeptidyl-peptidase C-terminal" evidence="10">
    <location>
        <begin position="364"/>
        <end position="617"/>
    </location>
</feature>
<dbReference type="SUPFAM" id="SSF53474">
    <property type="entry name" value="alpha/beta-Hydrolases"/>
    <property type="match status" value="1"/>
</dbReference>
<dbReference type="NCBIfam" id="NF003780">
    <property type="entry name" value="PRK05371.1-1"/>
    <property type="match status" value="1"/>
</dbReference>
<accession>A0A4Q7JCK4</accession>
<evidence type="ECO:0000256" key="6">
    <source>
        <dbReference type="ARBA" id="ARBA00022801"/>
    </source>
</evidence>
<evidence type="ECO:0000259" key="10">
    <source>
        <dbReference type="SMART" id="SM00939"/>
    </source>
</evidence>
<dbReference type="GO" id="GO:0006508">
    <property type="term" value="P:proteolysis"/>
    <property type="evidence" value="ECO:0007669"/>
    <property type="project" value="UniProtKB-KW"/>
</dbReference>
<keyword evidence="4" id="KW-0031">Aminopeptidase</keyword>
<keyword evidence="12" id="KW-1185">Reference proteome</keyword>
<comment type="similarity">
    <text evidence="2">Belongs to the peptidase S15 family.</text>
</comment>
<sequence>MNTPSDVGFLGGLMFRRVHPLAAALAALAVVVTAAPATAAQPRIAVEDGQTQPVFSRANAIVESVFVEAPIDSDRDGKRDRIALDIIRPAETASGLKVPAVMRASPYYGLSDDQFRQVSASGYRIPRDFADWYDDYFVPRGYAVVEVEMQGTSRSTGCATTGGPEDTASAKAAVDWLNGRAPGFTADGDPVTADWSTGNVGMIGVSYEGTLPNAVAAEGVEGLKTIVPIAAISSWYDYTRDSGIGYANGWDNRYPEWLARYVGTRMQNAVCRPVLRELGDQAADDPFDHTPFYDVRDYRPKAGNVKASVFVVHGQEDWNVKPANFSRWWTELANHQVPRKLWLHNGTHIDPISARPQEWQRQVGRWMDHWLHGIENGIMDEPMVDLERPDGTWETHPTWPAPEAKPTDLWLDSRFGEGTLGTAKPTQSFDRFTDDINQFENAMMAEPELRKPFRLAYRTDPLRQDVRISGTPSLEVEFAANRTSTPLTALLVDYGPGPRMLPTQQEPIDLYRSSCTEADIANRTGCAAPPEKVADDKPYVLVTRGSVDTKHRDGLESSKPLTPNLQYTVRWPTHPKDYVFKAGHRIGVVLVANDREYVTTDPARATVIVSHGPSRLTLPVVGTFTG</sequence>
<evidence type="ECO:0000256" key="9">
    <source>
        <dbReference type="SAM" id="SignalP"/>
    </source>
</evidence>
<dbReference type="Pfam" id="PF02129">
    <property type="entry name" value="Peptidase_S15"/>
    <property type="match status" value="1"/>
</dbReference>
<dbReference type="Pfam" id="PF08530">
    <property type="entry name" value="PepX_C"/>
    <property type="match status" value="1"/>
</dbReference>
<feature type="signal peptide" evidence="9">
    <location>
        <begin position="1"/>
        <end position="39"/>
    </location>
</feature>
<keyword evidence="7" id="KW-0720">Serine protease</keyword>
<dbReference type="SUPFAM" id="SSF49785">
    <property type="entry name" value="Galactose-binding domain-like"/>
    <property type="match status" value="1"/>
</dbReference>
<dbReference type="SMART" id="SM00939">
    <property type="entry name" value="PepX_C"/>
    <property type="match status" value="1"/>
</dbReference>
<evidence type="ECO:0000313" key="11">
    <source>
        <dbReference type="EMBL" id="RZQ65037.1"/>
    </source>
</evidence>
<dbReference type="GO" id="GO:0008239">
    <property type="term" value="F:dipeptidyl-peptidase activity"/>
    <property type="evidence" value="ECO:0007669"/>
    <property type="project" value="UniProtKB-EC"/>
</dbReference>
<dbReference type="Gene3D" id="2.60.120.260">
    <property type="entry name" value="Galactose-binding domain-like"/>
    <property type="match status" value="1"/>
</dbReference>
<comment type="catalytic activity">
    <reaction evidence="1">
        <text>Hydrolyzes Xaa-Pro-|- bonds to release unblocked, N-terminal dipeptides from substrates including Ala-Pro-|-p-nitroanilide and (sequentially) Tyr-Pro-|-Phe-Pro-|-Gly-Pro-|-Ile.</text>
        <dbReference type="EC" id="3.4.14.11"/>
    </reaction>
</comment>
<name>A0A4Q7JCK4_9PSEU</name>
<dbReference type="GO" id="GO:0008236">
    <property type="term" value="F:serine-type peptidase activity"/>
    <property type="evidence" value="ECO:0007669"/>
    <property type="project" value="UniProtKB-KW"/>
</dbReference>
<dbReference type="InterPro" id="IPR013736">
    <property type="entry name" value="Xaa-Pro_dipept_C"/>
</dbReference>
<evidence type="ECO:0000256" key="8">
    <source>
        <dbReference type="ARBA" id="ARBA00030045"/>
    </source>
</evidence>
<dbReference type="InterPro" id="IPR005674">
    <property type="entry name" value="CocE/Ser_esterase"/>
</dbReference>
<proteinExistence type="inferred from homology"/>
<keyword evidence="6" id="KW-0378">Hydrolase</keyword>
<evidence type="ECO:0000256" key="5">
    <source>
        <dbReference type="ARBA" id="ARBA00022670"/>
    </source>
</evidence>
<feature type="chain" id="PRO_5020307130" description="Xaa-Pro dipeptidyl-peptidase" evidence="9">
    <location>
        <begin position="40"/>
        <end position="626"/>
    </location>
</feature>
<evidence type="ECO:0000256" key="2">
    <source>
        <dbReference type="ARBA" id="ARBA00010819"/>
    </source>
</evidence>
<dbReference type="Proteomes" id="UP000292003">
    <property type="component" value="Unassembled WGS sequence"/>
</dbReference>
<dbReference type="InterPro" id="IPR008252">
    <property type="entry name" value="Pept_S15_Xpro"/>
</dbReference>
<dbReference type="Gene3D" id="3.40.50.1820">
    <property type="entry name" value="alpha/beta hydrolase"/>
    <property type="match status" value="2"/>
</dbReference>
<dbReference type="PRINTS" id="PR00923">
    <property type="entry name" value="LACTOPTASE"/>
</dbReference>
<comment type="caution">
    <text evidence="11">The sequence shown here is derived from an EMBL/GenBank/DDBJ whole genome shotgun (WGS) entry which is preliminary data.</text>
</comment>
<evidence type="ECO:0000256" key="7">
    <source>
        <dbReference type="ARBA" id="ARBA00022825"/>
    </source>
</evidence>
<dbReference type="NCBIfam" id="TIGR00976">
    <property type="entry name" value="CocE_NonD"/>
    <property type="match status" value="1"/>
</dbReference>
<dbReference type="EC" id="3.4.14.11" evidence="3"/>
<dbReference type="AlphaFoldDB" id="A0A4Q7JCK4"/>
<keyword evidence="5" id="KW-0645">Protease</keyword>
<dbReference type="OrthoDB" id="5240615at2"/>
<evidence type="ECO:0000256" key="3">
    <source>
        <dbReference type="ARBA" id="ARBA00012463"/>
    </source>
</evidence>
<evidence type="ECO:0000313" key="12">
    <source>
        <dbReference type="Proteomes" id="UP000292003"/>
    </source>
</evidence>
<dbReference type="InterPro" id="IPR000383">
    <property type="entry name" value="Xaa-Pro-like_dom"/>
</dbReference>
<gene>
    <name evidence="11" type="ORF">EWH70_03800</name>
</gene>
<dbReference type="EMBL" id="SFCC01000002">
    <property type="protein sequence ID" value="RZQ65037.1"/>
    <property type="molecule type" value="Genomic_DNA"/>
</dbReference>
<dbReference type="InterPro" id="IPR008979">
    <property type="entry name" value="Galactose-bd-like_sf"/>
</dbReference>